<dbReference type="PANTHER" id="PTHR42765">
    <property type="entry name" value="SOLEUCYL-TRNA SYNTHETASE"/>
    <property type="match status" value="1"/>
</dbReference>
<protein>
    <recommendedName>
        <fullName evidence="2">isoleucine--tRNA ligase</fullName>
        <ecNumber evidence="2">6.1.1.5</ecNumber>
    </recommendedName>
    <alternativeName>
        <fullName evidence="10">Isoleucyl-tRNA synthetase</fullName>
    </alternativeName>
</protein>
<dbReference type="GO" id="GO:0002161">
    <property type="term" value="F:aminoacyl-tRNA deacylase activity"/>
    <property type="evidence" value="ECO:0007669"/>
    <property type="project" value="InterPro"/>
</dbReference>
<dbReference type="GO" id="GO:0005524">
    <property type="term" value="F:ATP binding"/>
    <property type="evidence" value="ECO:0007669"/>
    <property type="project" value="UniProtKB-KW"/>
</dbReference>
<dbReference type="Gene3D" id="3.90.740.10">
    <property type="entry name" value="Valyl/Leucyl/Isoleucyl-tRNA synthetase, editing domain"/>
    <property type="match status" value="1"/>
</dbReference>
<dbReference type="SUPFAM" id="SSF50677">
    <property type="entry name" value="ValRS/IleRS/LeuRS editing domain"/>
    <property type="match status" value="1"/>
</dbReference>
<evidence type="ECO:0000259" key="12">
    <source>
        <dbReference type="Pfam" id="PF08264"/>
    </source>
</evidence>
<name>A0A1B6I458_9HEMI</name>
<keyword evidence="9" id="KW-0030">Aminoacyl-tRNA synthetase</keyword>
<evidence type="ECO:0000256" key="2">
    <source>
        <dbReference type="ARBA" id="ARBA00013165"/>
    </source>
</evidence>
<keyword evidence="8" id="KW-0648">Protein biosynthesis</keyword>
<dbReference type="InterPro" id="IPR033708">
    <property type="entry name" value="Anticodon_Ile_BEm"/>
</dbReference>
<sequence>MRVVGGPAAWRDEVYALVWTTTPWTLPANQAIAYSPNLAYCLVTMEGESSRYIVASTLADRLATILGKRLTTVREITASELSSLRYEHPLQDDETLPFLPSEHVTADKGTGLVHTAPAHGPDDFKLGKINNLPVMCLVDEGGMYTEEAGPKLAGLAVLTTGCERVLQLCRNRHALVHVDTLRHSYPYDWRSGLPVILRASHQWFLDTSRLKGQVLEALKGVSIVPDRGEAGLVAQIQTRPFWCISRQRVWGVPVPVLYTSSGQPIISQDLINHYCQLLDSEGDDFWWSSSLSKLAPTHLLDKQNVETTGIERGQDILDIWLDSGLSWSGVLDSPTADLYLEGVDQFNGWFQSSLITSVALQGTSPYKTVFVHGFAVDGDGVKMSKSLGNVVNPQTIVRGGADNKQQPAYGVDTLRWWVAAHATQQSSVPVSTTTLADSKASVHRLRSVLRFLLGGVHSLPSTVEPPVLRHLDRYMLHCLYHLESQVKELYNTFLYNKVCFTLNTFVANEVSSFYCHLTKDRLYCDAEDSNNRRAVQWTLYHTLITLTRLVAPVAPVLAEEVYSYLPLKESDYLFHKTGPWALPQWDNPPVAALIQQVLDIKQQVGRLSPLNCNNWELAAVVSAASPHWEQLKVLQEQEESCDSQLSEILQVSHVTLHHVDSGEEVEVKVVGLAGPSLCERCRRHSAPAPDQLCPRCTQVLANLQ</sequence>
<dbReference type="InterPro" id="IPR002301">
    <property type="entry name" value="Ile-tRNA-ligase"/>
</dbReference>
<comment type="similarity">
    <text evidence="1">Belongs to the class-I aminoacyl-tRNA synthetase family.</text>
</comment>
<dbReference type="InterPro" id="IPR009080">
    <property type="entry name" value="tRNAsynth_Ia_anticodon-bd"/>
</dbReference>
<dbReference type="EC" id="6.1.1.5" evidence="2"/>
<keyword evidence="4" id="KW-0436">Ligase</keyword>
<evidence type="ECO:0000259" key="11">
    <source>
        <dbReference type="Pfam" id="PF00133"/>
    </source>
</evidence>
<dbReference type="SUPFAM" id="SSF47323">
    <property type="entry name" value="Anticodon-binding domain of a subclass of class I aminoacyl-tRNA synthetases"/>
    <property type="match status" value="1"/>
</dbReference>
<dbReference type="GO" id="GO:0000049">
    <property type="term" value="F:tRNA binding"/>
    <property type="evidence" value="ECO:0007669"/>
    <property type="project" value="InterPro"/>
</dbReference>
<evidence type="ECO:0000256" key="6">
    <source>
        <dbReference type="ARBA" id="ARBA00022741"/>
    </source>
</evidence>
<accession>A0A1B6I458</accession>
<evidence type="ECO:0000256" key="10">
    <source>
        <dbReference type="ARBA" id="ARBA00032665"/>
    </source>
</evidence>
<evidence type="ECO:0000256" key="1">
    <source>
        <dbReference type="ARBA" id="ARBA00005594"/>
    </source>
</evidence>
<dbReference type="PRINTS" id="PR00984">
    <property type="entry name" value="TRNASYNTHILE"/>
</dbReference>
<dbReference type="InterPro" id="IPR002300">
    <property type="entry name" value="aa-tRNA-synth_Ia"/>
</dbReference>
<dbReference type="FunFam" id="3.90.740.10:FF:000009">
    <property type="entry name" value="Isoleucyl-tRNA synthetase 2, mitochondrial"/>
    <property type="match status" value="1"/>
</dbReference>
<evidence type="ECO:0000256" key="5">
    <source>
        <dbReference type="ARBA" id="ARBA00022723"/>
    </source>
</evidence>
<dbReference type="Gene3D" id="1.10.10.830">
    <property type="entry name" value="Ile-tRNA synthetase CP2 domain-like"/>
    <property type="match status" value="1"/>
</dbReference>
<dbReference type="InterPro" id="IPR009008">
    <property type="entry name" value="Val/Leu/Ile-tRNA-synth_edit"/>
</dbReference>
<dbReference type="AlphaFoldDB" id="A0A1B6I458"/>
<gene>
    <name evidence="13" type="ORF">g.33645</name>
</gene>
<keyword evidence="3" id="KW-0963">Cytoplasm</keyword>
<dbReference type="Gene3D" id="3.40.50.620">
    <property type="entry name" value="HUPs"/>
    <property type="match status" value="1"/>
</dbReference>
<evidence type="ECO:0000256" key="3">
    <source>
        <dbReference type="ARBA" id="ARBA00022490"/>
    </source>
</evidence>
<dbReference type="Pfam" id="PF08264">
    <property type="entry name" value="Anticodon_1"/>
    <property type="match status" value="1"/>
</dbReference>
<reference evidence="13" key="1">
    <citation type="submission" date="2015-11" db="EMBL/GenBank/DDBJ databases">
        <title>De novo transcriptome assembly of four potential Pierce s Disease insect vectors from Arizona vineyards.</title>
        <authorList>
            <person name="Tassone E.E."/>
        </authorList>
    </citation>
    <scope>NUCLEOTIDE SEQUENCE</scope>
</reference>
<dbReference type="GO" id="GO:0005739">
    <property type="term" value="C:mitochondrion"/>
    <property type="evidence" value="ECO:0007669"/>
    <property type="project" value="TreeGrafter"/>
</dbReference>
<proteinExistence type="inferred from homology"/>
<dbReference type="SUPFAM" id="SSF52374">
    <property type="entry name" value="Nucleotidylyl transferase"/>
    <property type="match status" value="1"/>
</dbReference>
<organism evidence="13">
    <name type="scientific">Homalodisca liturata</name>
    <dbReference type="NCBI Taxonomy" id="320908"/>
    <lineage>
        <taxon>Eukaryota</taxon>
        <taxon>Metazoa</taxon>
        <taxon>Ecdysozoa</taxon>
        <taxon>Arthropoda</taxon>
        <taxon>Hexapoda</taxon>
        <taxon>Insecta</taxon>
        <taxon>Pterygota</taxon>
        <taxon>Neoptera</taxon>
        <taxon>Paraneoptera</taxon>
        <taxon>Hemiptera</taxon>
        <taxon>Auchenorrhyncha</taxon>
        <taxon>Membracoidea</taxon>
        <taxon>Cicadellidae</taxon>
        <taxon>Cicadellinae</taxon>
        <taxon>Proconiini</taxon>
        <taxon>Homalodisca</taxon>
    </lineage>
</organism>
<keyword evidence="5" id="KW-0479">Metal-binding</keyword>
<evidence type="ECO:0000313" key="13">
    <source>
        <dbReference type="EMBL" id="JAS81689.1"/>
    </source>
</evidence>
<feature type="domain" description="Aminoacyl-tRNA synthetase class Ia" evidence="11">
    <location>
        <begin position="92"/>
        <end position="425"/>
    </location>
</feature>
<dbReference type="CDD" id="cd07960">
    <property type="entry name" value="Anticodon_Ia_Ile_BEm"/>
    <property type="match status" value="1"/>
</dbReference>
<evidence type="ECO:0000256" key="9">
    <source>
        <dbReference type="ARBA" id="ARBA00023146"/>
    </source>
</evidence>
<dbReference type="GO" id="GO:0004822">
    <property type="term" value="F:isoleucine-tRNA ligase activity"/>
    <property type="evidence" value="ECO:0007669"/>
    <property type="project" value="UniProtKB-EC"/>
</dbReference>
<evidence type="ECO:0000256" key="4">
    <source>
        <dbReference type="ARBA" id="ARBA00022598"/>
    </source>
</evidence>
<dbReference type="FunFam" id="3.40.50.620:FF:000128">
    <property type="entry name" value="Isoleucyl-tRNA synthetase 2, mitochondrial"/>
    <property type="match status" value="1"/>
</dbReference>
<dbReference type="Pfam" id="PF00133">
    <property type="entry name" value="tRNA-synt_1"/>
    <property type="match status" value="1"/>
</dbReference>
<dbReference type="GO" id="GO:0032543">
    <property type="term" value="P:mitochondrial translation"/>
    <property type="evidence" value="ECO:0007669"/>
    <property type="project" value="TreeGrafter"/>
</dbReference>
<evidence type="ECO:0000256" key="8">
    <source>
        <dbReference type="ARBA" id="ARBA00022917"/>
    </source>
</evidence>
<dbReference type="GO" id="GO:0046872">
    <property type="term" value="F:metal ion binding"/>
    <property type="evidence" value="ECO:0007669"/>
    <property type="project" value="UniProtKB-KW"/>
</dbReference>
<feature type="domain" description="Methionyl/Valyl/Leucyl/Isoleucyl-tRNA synthetase anticodon-binding" evidence="12">
    <location>
        <begin position="472"/>
        <end position="580"/>
    </location>
</feature>
<keyword evidence="6" id="KW-0547">Nucleotide-binding</keyword>
<dbReference type="Gene3D" id="1.10.730.20">
    <property type="match status" value="1"/>
</dbReference>
<dbReference type="InterPro" id="IPR014729">
    <property type="entry name" value="Rossmann-like_a/b/a_fold"/>
</dbReference>
<evidence type="ECO:0000256" key="7">
    <source>
        <dbReference type="ARBA" id="ARBA00022840"/>
    </source>
</evidence>
<dbReference type="EMBL" id="GECU01026017">
    <property type="protein sequence ID" value="JAS81689.1"/>
    <property type="molecule type" value="Transcribed_RNA"/>
</dbReference>
<keyword evidence="7" id="KW-0067">ATP-binding</keyword>
<dbReference type="InterPro" id="IPR050081">
    <property type="entry name" value="Ile-tRNA_ligase"/>
</dbReference>
<dbReference type="PANTHER" id="PTHR42765:SF1">
    <property type="entry name" value="ISOLEUCINE--TRNA LIGASE, MITOCHONDRIAL"/>
    <property type="match status" value="1"/>
</dbReference>
<dbReference type="InterPro" id="IPR013155">
    <property type="entry name" value="M/V/L/I-tRNA-synth_anticd-bd"/>
</dbReference>
<dbReference type="GO" id="GO:0006428">
    <property type="term" value="P:isoleucyl-tRNA aminoacylation"/>
    <property type="evidence" value="ECO:0007669"/>
    <property type="project" value="InterPro"/>
</dbReference>